<keyword evidence="2" id="KW-1185">Reference proteome</keyword>
<reference evidence="1 2" key="1">
    <citation type="submission" date="2020-08" db="EMBL/GenBank/DDBJ databases">
        <title>Plant Genome Project.</title>
        <authorList>
            <person name="Zhang R.-G."/>
        </authorList>
    </citation>
    <scope>NUCLEOTIDE SEQUENCE [LARGE SCALE GENOMIC DNA]</scope>
    <source>
        <tissue evidence="1">Rhizome</tissue>
    </source>
</reference>
<sequence length="72" mass="8409">MDMVRCMLKKKNLSTKLWIEVASCVVYLINRSLTQGYRILLQMRHELNMTTSLKSVFLLDIVKEAKLTSFTI</sequence>
<name>A0A8J5I649_ZINOF</name>
<evidence type="ECO:0000313" key="1">
    <source>
        <dbReference type="EMBL" id="KAG6536694.1"/>
    </source>
</evidence>
<proteinExistence type="predicted"/>
<evidence type="ECO:0000313" key="2">
    <source>
        <dbReference type="Proteomes" id="UP000734854"/>
    </source>
</evidence>
<accession>A0A8J5I649</accession>
<gene>
    <name evidence="1" type="ORF">ZIOFF_001754</name>
</gene>
<protein>
    <submittedName>
        <fullName evidence="1">Uncharacterized protein</fullName>
    </submittedName>
</protein>
<dbReference type="AlphaFoldDB" id="A0A8J5I649"/>
<dbReference type="EMBL" id="JACMSC010000001">
    <property type="protein sequence ID" value="KAG6536694.1"/>
    <property type="molecule type" value="Genomic_DNA"/>
</dbReference>
<comment type="caution">
    <text evidence="1">The sequence shown here is derived from an EMBL/GenBank/DDBJ whole genome shotgun (WGS) entry which is preliminary data.</text>
</comment>
<organism evidence="1 2">
    <name type="scientific">Zingiber officinale</name>
    <name type="common">Ginger</name>
    <name type="synonym">Amomum zingiber</name>
    <dbReference type="NCBI Taxonomy" id="94328"/>
    <lineage>
        <taxon>Eukaryota</taxon>
        <taxon>Viridiplantae</taxon>
        <taxon>Streptophyta</taxon>
        <taxon>Embryophyta</taxon>
        <taxon>Tracheophyta</taxon>
        <taxon>Spermatophyta</taxon>
        <taxon>Magnoliopsida</taxon>
        <taxon>Liliopsida</taxon>
        <taxon>Zingiberales</taxon>
        <taxon>Zingiberaceae</taxon>
        <taxon>Zingiber</taxon>
    </lineage>
</organism>
<dbReference type="Proteomes" id="UP000734854">
    <property type="component" value="Unassembled WGS sequence"/>
</dbReference>